<dbReference type="OMA" id="NRREYPW"/>
<dbReference type="Gramene" id="Bo4g173330.1">
    <property type="protein sequence ID" value="Bo4g173330.1"/>
    <property type="gene ID" value="Bo4g173330"/>
</dbReference>
<accession>A0A0D3C359</accession>
<dbReference type="HOGENOM" id="CLU_706676_0_0_1"/>
<sequence length="391" mass="43581">MPRAIPANEDHFSMLETMFGFQEGSLQREHLKSMLLDNIQRRKSRNEKPPVEPSPYETNVWDGFEREVVRLGGTAATGPLDFSCLVFFPGGRPGLRLAAGSIGSYYLRGWPYPFTGGSTFVGTRFRVLSIQISSRRVGTLGILQESMFCLASSLFQYLLREESLDNSFCSGEPEGASGGSFPGMTEEDVPDSFAIDRHFYRGRRKMSVPGIPSSTFRGSFRNYRESSVSFLGQWRGCSETSLRDRETPLKLLSSVGTSSAVVGGPVDRSRRRIPRGEKKSAPIRDKGPRDNRREYPWDRCLRTYLAKSYPKSQCLVRSVKAIVFLALLVLASLVIIITFDVVTIKYMLLCMLAFISFGCVVLQLIVRASKPLSQWLGLWSSGGRGLGAMNS</sequence>
<evidence type="ECO:0000313" key="4">
    <source>
        <dbReference type="Proteomes" id="UP000032141"/>
    </source>
</evidence>
<dbReference type="Proteomes" id="UP000032141">
    <property type="component" value="Chromosome C4"/>
</dbReference>
<organism evidence="3 4">
    <name type="scientific">Brassica oleracea var. oleracea</name>
    <dbReference type="NCBI Taxonomy" id="109376"/>
    <lineage>
        <taxon>Eukaryota</taxon>
        <taxon>Viridiplantae</taxon>
        <taxon>Streptophyta</taxon>
        <taxon>Embryophyta</taxon>
        <taxon>Tracheophyta</taxon>
        <taxon>Spermatophyta</taxon>
        <taxon>Magnoliopsida</taxon>
        <taxon>eudicotyledons</taxon>
        <taxon>Gunneridae</taxon>
        <taxon>Pentapetalae</taxon>
        <taxon>rosids</taxon>
        <taxon>malvids</taxon>
        <taxon>Brassicales</taxon>
        <taxon>Brassicaceae</taxon>
        <taxon>Brassiceae</taxon>
        <taxon>Brassica</taxon>
    </lineage>
</organism>
<protein>
    <submittedName>
        <fullName evidence="3">Uncharacterized protein</fullName>
    </submittedName>
</protein>
<feature type="transmembrane region" description="Helical" evidence="2">
    <location>
        <begin position="321"/>
        <end position="339"/>
    </location>
</feature>
<name>A0A0D3C359_BRAOL</name>
<keyword evidence="2" id="KW-0472">Membrane</keyword>
<dbReference type="EnsemblPlants" id="Bo4g173330.1">
    <property type="protein sequence ID" value="Bo4g173330.1"/>
    <property type="gene ID" value="Bo4g173330"/>
</dbReference>
<dbReference type="AlphaFoldDB" id="A0A0D3C359"/>
<keyword evidence="2" id="KW-0812">Transmembrane</keyword>
<feature type="transmembrane region" description="Helical" evidence="2">
    <location>
        <begin position="346"/>
        <end position="366"/>
    </location>
</feature>
<keyword evidence="2" id="KW-1133">Transmembrane helix</keyword>
<keyword evidence="4" id="KW-1185">Reference proteome</keyword>
<reference evidence="3" key="2">
    <citation type="submission" date="2015-03" db="UniProtKB">
        <authorList>
            <consortium name="EnsemblPlants"/>
        </authorList>
    </citation>
    <scope>IDENTIFICATION</scope>
</reference>
<evidence type="ECO:0000313" key="3">
    <source>
        <dbReference type="EnsemblPlants" id="Bo4g173330.1"/>
    </source>
</evidence>
<feature type="compositionally biased region" description="Basic and acidic residues" evidence="1">
    <location>
        <begin position="274"/>
        <end position="290"/>
    </location>
</feature>
<evidence type="ECO:0000256" key="2">
    <source>
        <dbReference type="SAM" id="Phobius"/>
    </source>
</evidence>
<feature type="region of interest" description="Disordered" evidence="1">
    <location>
        <begin position="259"/>
        <end position="290"/>
    </location>
</feature>
<proteinExistence type="predicted"/>
<reference evidence="3 4" key="1">
    <citation type="journal article" date="2014" name="Genome Biol.">
        <title>Transcriptome and methylome profiling reveals relics of genome dominance in the mesopolyploid Brassica oleracea.</title>
        <authorList>
            <person name="Parkin I.A."/>
            <person name="Koh C."/>
            <person name="Tang H."/>
            <person name="Robinson S.J."/>
            <person name="Kagale S."/>
            <person name="Clarke W.E."/>
            <person name="Town C.D."/>
            <person name="Nixon J."/>
            <person name="Krishnakumar V."/>
            <person name="Bidwell S.L."/>
            <person name="Denoeud F."/>
            <person name="Belcram H."/>
            <person name="Links M.G."/>
            <person name="Just J."/>
            <person name="Clarke C."/>
            <person name="Bender T."/>
            <person name="Huebert T."/>
            <person name="Mason A.S."/>
            <person name="Pires J.C."/>
            <person name="Barker G."/>
            <person name="Moore J."/>
            <person name="Walley P.G."/>
            <person name="Manoli S."/>
            <person name="Batley J."/>
            <person name="Edwards D."/>
            <person name="Nelson M.N."/>
            <person name="Wang X."/>
            <person name="Paterson A.H."/>
            <person name="King G."/>
            <person name="Bancroft I."/>
            <person name="Chalhoub B."/>
            <person name="Sharpe A.G."/>
        </authorList>
    </citation>
    <scope>NUCLEOTIDE SEQUENCE</scope>
    <source>
        <strain evidence="3 4">cv. TO1000</strain>
    </source>
</reference>
<evidence type="ECO:0000256" key="1">
    <source>
        <dbReference type="SAM" id="MobiDB-lite"/>
    </source>
</evidence>